<organism evidence="2 3">
    <name type="scientific">Oryzias melastigma</name>
    <name type="common">Marine medaka</name>
    <dbReference type="NCBI Taxonomy" id="30732"/>
    <lineage>
        <taxon>Eukaryota</taxon>
        <taxon>Metazoa</taxon>
        <taxon>Chordata</taxon>
        <taxon>Craniata</taxon>
        <taxon>Vertebrata</taxon>
        <taxon>Euteleostomi</taxon>
        <taxon>Actinopterygii</taxon>
        <taxon>Neopterygii</taxon>
        <taxon>Teleostei</taxon>
        <taxon>Neoteleostei</taxon>
        <taxon>Acanthomorphata</taxon>
        <taxon>Ovalentaria</taxon>
        <taxon>Atherinomorphae</taxon>
        <taxon>Beloniformes</taxon>
        <taxon>Adrianichthyidae</taxon>
        <taxon>Oryziinae</taxon>
        <taxon>Oryzias</taxon>
    </lineage>
</organism>
<feature type="region of interest" description="Disordered" evidence="1">
    <location>
        <begin position="40"/>
        <end position="64"/>
    </location>
</feature>
<evidence type="ECO:0000313" key="3">
    <source>
        <dbReference type="Proteomes" id="UP000646548"/>
    </source>
</evidence>
<proteinExistence type="predicted"/>
<dbReference type="AlphaFoldDB" id="A0A834BY18"/>
<protein>
    <submittedName>
        <fullName evidence="2">Uncharacterized protein</fullName>
    </submittedName>
</protein>
<dbReference type="Proteomes" id="UP000646548">
    <property type="component" value="Unassembled WGS sequence"/>
</dbReference>
<feature type="compositionally biased region" description="Low complexity" evidence="1">
    <location>
        <begin position="41"/>
        <end position="64"/>
    </location>
</feature>
<accession>A0A834BY18</accession>
<evidence type="ECO:0000256" key="1">
    <source>
        <dbReference type="SAM" id="MobiDB-lite"/>
    </source>
</evidence>
<reference evidence="2" key="1">
    <citation type="journal article" name="BMC Genomics">
        <title>Long-read sequencing and de novo genome assembly of marine medaka (Oryzias melastigma).</title>
        <authorList>
            <person name="Liang P."/>
            <person name="Saqib H.S.A."/>
            <person name="Ni X."/>
            <person name="Shen Y."/>
        </authorList>
    </citation>
    <scope>NUCLEOTIDE SEQUENCE</scope>
    <source>
        <strain evidence="2">Bigg-433</strain>
    </source>
</reference>
<evidence type="ECO:0000313" key="2">
    <source>
        <dbReference type="EMBL" id="KAF6718353.1"/>
    </source>
</evidence>
<dbReference type="EMBL" id="WKFB01000742">
    <property type="protein sequence ID" value="KAF6718353.1"/>
    <property type="molecule type" value="Genomic_DNA"/>
</dbReference>
<gene>
    <name evidence="2" type="ORF">FQA47_014123</name>
</gene>
<sequence length="64" mass="7003">MRVNMSDMLPISYAFLLKLRLHKYPEKVQAAALGGPPICEAGPRLRPSRARPLPLRPAAAGPLK</sequence>
<comment type="caution">
    <text evidence="2">The sequence shown here is derived from an EMBL/GenBank/DDBJ whole genome shotgun (WGS) entry which is preliminary data.</text>
</comment>
<name>A0A834BY18_ORYME</name>